<dbReference type="EMBL" id="CP038436">
    <property type="protein sequence ID" value="QBX57345.1"/>
    <property type="molecule type" value="Genomic_DNA"/>
</dbReference>
<dbReference type="KEGG" id="nsn:EXE58_19220"/>
<feature type="region of interest" description="Disordered" evidence="3">
    <location>
        <begin position="1"/>
        <end position="50"/>
    </location>
</feature>
<accession>A0A4P7IIZ4</accession>
<dbReference type="PANTHER" id="PTHR43877">
    <property type="entry name" value="AMINOALKYLPHOSPHONATE N-ACETYLTRANSFERASE-RELATED-RELATED"/>
    <property type="match status" value="1"/>
</dbReference>
<feature type="domain" description="N-acetyltransferase" evidence="5">
    <location>
        <begin position="44"/>
        <end position="189"/>
    </location>
</feature>
<keyword evidence="2" id="KW-0012">Acyltransferase</keyword>
<evidence type="ECO:0000256" key="3">
    <source>
        <dbReference type="SAM" id="MobiDB-lite"/>
    </source>
</evidence>
<evidence type="ECO:0000259" key="5">
    <source>
        <dbReference type="PROSITE" id="PS51186"/>
    </source>
</evidence>
<dbReference type="Gene3D" id="1.20.59.10">
    <property type="entry name" value="Chorismate mutase"/>
    <property type="match status" value="1"/>
</dbReference>
<gene>
    <name evidence="6" type="ORF">EXE58_19220</name>
</gene>
<dbReference type="GO" id="GO:0004106">
    <property type="term" value="F:chorismate mutase activity"/>
    <property type="evidence" value="ECO:0007669"/>
    <property type="project" value="InterPro"/>
</dbReference>
<keyword evidence="7" id="KW-1185">Reference proteome</keyword>
<protein>
    <submittedName>
        <fullName evidence="6">GNAT family N-acetyltransferase</fullName>
    </submittedName>
</protein>
<feature type="compositionally biased region" description="Low complexity" evidence="3">
    <location>
        <begin position="1"/>
        <end position="31"/>
    </location>
</feature>
<proteinExistence type="predicted"/>
<dbReference type="InterPro" id="IPR016181">
    <property type="entry name" value="Acyl_CoA_acyltransferase"/>
</dbReference>
<dbReference type="OrthoDB" id="9805924at2"/>
<keyword evidence="1 6" id="KW-0808">Transferase</keyword>
<dbReference type="CDD" id="cd04301">
    <property type="entry name" value="NAT_SF"/>
    <property type="match status" value="1"/>
</dbReference>
<dbReference type="Pfam" id="PF01817">
    <property type="entry name" value="CM_2"/>
    <property type="match status" value="1"/>
</dbReference>
<dbReference type="GO" id="GO:0046417">
    <property type="term" value="P:chorismate metabolic process"/>
    <property type="evidence" value="ECO:0007669"/>
    <property type="project" value="InterPro"/>
</dbReference>
<dbReference type="InterPro" id="IPR002701">
    <property type="entry name" value="CM_II_prokaryot"/>
</dbReference>
<dbReference type="Gene3D" id="3.40.630.30">
    <property type="match status" value="1"/>
</dbReference>
<sequence>MPSSSASSTPSRATTSSTSRPTPTTSRLPSRPSERLTDAVPGQQALRPATSADLPSVAEIYLAARDAAPMPPTVHPPDEVRAWVNTWDLTRCTVWLALEDGAPIGFAQVTPTWLDGLYVLPSAQGSGAGSALLDQVKRERPDGFGLWVFEMNAPAREFYRAHGLVELERTDGSANEEREPDVKMVWPGSDPLAFYRSMIDEVDELLGDLLARRTALTRAVQRHKHASAHANPDRDAHREADVVRRVAALVPELGEERVARIVGAIITESLDAARTSDGGAGGP</sequence>
<dbReference type="AlphaFoldDB" id="A0A4P7IIZ4"/>
<dbReference type="SUPFAM" id="SSF55729">
    <property type="entry name" value="Acyl-CoA N-acyltransferases (Nat)"/>
    <property type="match status" value="1"/>
</dbReference>
<evidence type="ECO:0000259" key="4">
    <source>
        <dbReference type="PROSITE" id="PS51168"/>
    </source>
</evidence>
<dbReference type="PROSITE" id="PS51186">
    <property type="entry name" value="GNAT"/>
    <property type="match status" value="1"/>
</dbReference>
<name>A0A4P7IIZ4_9ACTN</name>
<reference evidence="6 7" key="1">
    <citation type="submission" date="2019-03" db="EMBL/GenBank/DDBJ databases">
        <title>Three New Species of Nocardioides, Nocardioides euryhalodurans sp. nov., Nocardioides seonyuensis sp. nov. and Nocardioides eburneoflavus sp. nov. Iolated from Soil.</title>
        <authorList>
            <person name="Roh S.G."/>
            <person name="Lee C."/>
            <person name="Kim M.-K."/>
            <person name="Kim S.B."/>
        </authorList>
    </citation>
    <scope>NUCLEOTIDE SEQUENCE [LARGE SCALE GENOMIC DNA]</scope>
    <source>
        <strain evidence="6 7">MMS17-SY207-3</strain>
    </source>
</reference>
<dbReference type="SUPFAM" id="SSF48600">
    <property type="entry name" value="Chorismate mutase II"/>
    <property type="match status" value="1"/>
</dbReference>
<dbReference type="InterPro" id="IPR036263">
    <property type="entry name" value="Chorismate_II_sf"/>
</dbReference>
<dbReference type="Proteomes" id="UP000294853">
    <property type="component" value="Chromosome"/>
</dbReference>
<evidence type="ECO:0000313" key="6">
    <source>
        <dbReference type="EMBL" id="QBX57345.1"/>
    </source>
</evidence>
<dbReference type="InterPro" id="IPR050832">
    <property type="entry name" value="Bact_Acetyltransf"/>
</dbReference>
<evidence type="ECO:0000256" key="2">
    <source>
        <dbReference type="ARBA" id="ARBA00023315"/>
    </source>
</evidence>
<organism evidence="6 7">
    <name type="scientific">Nocardioides seonyuensis</name>
    <dbReference type="NCBI Taxonomy" id="2518371"/>
    <lineage>
        <taxon>Bacteria</taxon>
        <taxon>Bacillati</taxon>
        <taxon>Actinomycetota</taxon>
        <taxon>Actinomycetes</taxon>
        <taxon>Propionibacteriales</taxon>
        <taxon>Nocardioidaceae</taxon>
        <taxon>Nocardioides</taxon>
    </lineage>
</organism>
<evidence type="ECO:0000256" key="1">
    <source>
        <dbReference type="ARBA" id="ARBA00022679"/>
    </source>
</evidence>
<dbReference type="PROSITE" id="PS51168">
    <property type="entry name" value="CHORISMATE_MUT_2"/>
    <property type="match status" value="1"/>
</dbReference>
<feature type="domain" description="Chorismate mutase" evidence="4">
    <location>
        <begin position="186"/>
        <end position="277"/>
    </location>
</feature>
<dbReference type="InterPro" id="IPR036979">
    <property type="entry name" value="CM_dom_sf"/>
</dbReference>
<dbReference type="Pfam" id="PF13508">
    <property type="entry name" value="Acetyltransf_7"/>
    <property type="match status" value="1"/>
</dbReference>
<dbReference type="InterPro" id="IPR000182">
    <property type="entry name" value="GNAT_dom"/>
</dbReference>
<dbReference type="GO" id="GO:0016747">
    <property type="term" value="F:acyltransferase activity, transferring groups other than amino-acyl groups"/>
    <property type="evidence" value="ECO:0007669"/>
    <property type="project" value="InterPro"/>
</dbReference>
<evidence type="ECO:0000313" key="7">
    <source>
        <dbReference type="Proteomes" id="UP000294853"/>
    </source>
</evidence>
<dbReference type="SMART" id="SM00830">
    <property type="entry name" value="CM_2"/>
    <property type="match status" value="1"/>
</dbReference>